<accession>A0A1V6QYI9</accession>
<reference evidence="5" key="1">
    <citation type="journal article" date="2017" name="Nat. Microbiol.">
        <title>Global analysis of biosynthetic gene clusters reveals vast potential of secondary metabolite production in Penicillium species.</title>
        <authorList>
            <person name="Nielsen J.C."/>
            <person name="Grijseels S."/>
            <person name="Prigent S."/>
            <person name="Ji B."/>
            <person name="Dainat J."/>
            <person name="Nielsen K.F."/>
            <person name="Frisvad J.C."/>
            <person name="Workman M."/>
            <person name="Nielsen J."/>
        </authorList>
    </citation>
    <scope>NUCLEOTIDE SEQUENCE [LARGE SCALE GENOMIC DNA]</scope>
    <source>
        <strain evidence="5">IBT 29525</strain>
    </source>
</reference>
<dbReference type="GO" id="GO:0004402">
    <property type="term" value="F:histone acetyltransferase activity"/>
    <property type="evidence" value="ECO:0007669"/>
    <property type="project" value="TreeGrafter"/>
</dbReference>
<protein>
    <recommendedName>
        <fullName evidence="3">Something about silencing protein 4 domain-containing protein</fullName>
    </recommendedName>
</protein>
<keyword evidence="1" id="KW-0175">Coiled coil</keyword>
<feature type="compositionally biased region" description="Low complexity" evidence="2">
    <location>
        <begin position="493"/>
        <end position="510"/>
    </location>
</feature>
<feature type="compositionally biased region" description="Basic and acidic residues" evidence="2">
    <location>
        <begin position="163"/>
        <end position="197"/>
    </location>
</feature>
<feature type="compositionally biased region" description="Basic residues" evidence="2">
    <location>
        <begin position="631"/>
        <end position="644"/>
    </location>
</feature>
<feature type="compositionally biased region" description="Pro residues" evidence="2">
    <location>
        <begin position="529"/>
        <end position="551"/>
    </location>
</feature>
<dbReference type="InterPro" id="IPR029184">
    <property type="entry name" value="Sas4_dom"/>
</dbReference>
<dbReference type="Proteomes" id="UP000191612">
    <property type="component" value="Unassembled WGS sequence"/>
</dbReference>
<feature type="compositionally biased region" description="Low complexity" evidence="2">
    <location>
        <begin position="1"/>
        <end position="10"/>
    </location>
</feature>
<dbReference type="GO" id="GO:0033255">
    <property type="term" value="C:SAS acetyltransferase complex"/>
    <property type="evidence" value="ECO:0007669"/>
    <property type="project" value="InterPro"/>
</dbReference>
<evidence type="ECO:0000313" key="4">
    <source>
        <dbReference type="EMBL" id="OQD94248.1"/>
    </source>
</evidence>
<feature type="compositionally biased region" description="Polar residues" evidence="2">
    <location>
        <begin position="139"/>
        <end position="150"/>
    </location>
</feature>
<dbReference type="PANTHER" id="PTHR38422:SF1">
    <property type="entry name" value="SOMETHING ABOUT SILENCING PROTEIN 4"/>
    <property type="match status" value="1"/>
</dbReference>
<feature type="coiled-coil region" evidence="1">
    <location>
        <begin position="308"/>
        <end position="347"/>
    </location>
</feature>
<gene>
    <name evidence="4" type="ORF">PENSOL_c027G10506</name>
</gene>
<dbReference type="PANTHER" id="PTHR38422">
    <property type="entry name" value="SOMETHING ABOUT SILENCING PROTEIN 4"/>
    <property type="match status" value="1"/>
</dbReference>
<feature type="compositionally biased region" description="Basic and acidic residues" evidence="2">
    <location>
        <begin position="30"/>
        <end position="51"/>
    </location>
</feature>
<evidence type="ECO:0000256" key="2">
    <source>
        <dbReference type="SAM" id="MobiDB-lite"/>
    </source>
</evidence>
<organism evidence="4 5">
    <name type="scientific">Penicillium solitum</name>
    <dbReference type="NCBI Taxonomy" id="60172"/>
    <lineage>
        <taxon>Eukaryota</taxon>
        <taxon>Fungi</taxon>
        <taxon>Dikarya</taxon>
        <taxon>Ascomycota</taxon>
        <taxon>Pezizomycotina</taxon>
        <taxon>Eurotiomycetes</taxon>
        <taxon>Eurotiomycetidae</taxon>
        <taxon>Eurotiales</taxon>
        <taxon>Aspergillaceae</taxon>
        <taxon>Penicillium</taxon>
    </lineage>
</organism>
<proteinExistence type="predicted"/>
<dbReference type="EMBL" id="MDYO01000027">
    <property type="protein sequence ID" value="OQD94248.1"/>
    <property type="molecule type" value="Genomic_DNA"/>
</dbReference>
<dbReference type="Pfam" id="PF15460">
    <property type="entry name" value="SAS4"/>
    <property type="match status" value="1"/>
</dbReference>
<dbReference type="InterPro" id="IPR038988">
    <property type="entry name" value="Sas4"/>
</dbReference>
<keyword evidence="5" id="KW-1185">Reference proteome</keyword>
<feature type="compositionally biased region" description="Basic and acidic residues" evidence="2">
    <location>
        <begin position="393"/>
        <end position="402"/>
    </location>
</feature>
<feature type="region of interest" description="Disordered" evidence="2">
    <location>
        <begin position="393"/>
        <end position="574"/>
    </location>
</feature>
<feature type="region of interest" description="Disordered" evidence="2">
    <location>
        <begin position="1"/>
        <end position="222"/>
    </location>
</feature>
<feature type="domain" description="Something about silencing protein 4" evidence="3">
    <location>
        <begin position="301"/>
        <end position="396"/>
    </location>
</feature>
<feature type="compositionally biased region" description="Low complexity" evidence="2">
    <location>
        <begin position="74"/>
        <end position="84"/>
    </location>
</feature>
<sequence length="644" mass="71377">MALLSRSSLRSVRRAPEEPADSQAPPTKKPRIENSDRKSSPDCLDTKDPTSKSRPTSLKPSRPRTSNRTRRDSSSSVDTVASSVGRLATPATRTNGNGVLKTPRVRRDQGTPSGADLLRGVHESPDPLDTISPAPSVAKQRTVTPANVDSNVKPASPVTRTTRRNENRSLADVDENAIKKEGAVEDATSTRENKTEAPAEQPASVDTRSGRRSLRSTDTGSRCKSELAQYFHNYEQIISLEVPEPEFLAAKTTITLVDDLSRPLPFCSNPDPTPFGNPLLKLYDCEKITLPKPASNTPTIDPLSEETYFRAHRKFERQEKQLRNIERNRAQHEQQVLERLLDELRGHDWLRMMGLTGVHESEKKLYEPKRDILIQELVTLVNKFQEWKDEERRRKLEKEKAHPVPGTEAAPNAQPRQHSRKRSRPAEDVDSSPAPGADAHSTPDVDAEPDPDPSDIDALAARQLHQEARSAGAAKSRKTAPAARKSISKPAPNTNTTTNSTNTNQATTNTKDPEPTPTPAPTPKRKKPNPTPTKPHPQPPAPTPTKTPKPAPKLQQASLSHFWNPAPRTGPFTSFFRQRHVRDAAIAATKGIRRGGSRSTLAFGYPVPEQAEQEFELPPDILNEDSIQQSQRKRRRLKRRSLGG</sequence>
<evidence type="ECO:0000313" key="5">
    <source>
        <dbReference type="Proteomes" id="UP000191612"/>
    </source>
</evidence>
<comment type="caution">
    <text evidence="4">The sequence shown here is derived from an EMBL/GenBank/DDBJ whole genome shotgun (WGS) entry which is preliminary data.</text>
</comment>
<evidence type="ECO:0000259" key="3">
    <source>
        <dbReference type="Pfam" id="PF15460"/>
    </source>
</evidence>
<name>A0A1V6QYI9_9EURO</name>
<dbReference type="AlphaFoldDB" id="A0A1V6QYI9"/>
<feature type="compositionally biased region" description="Acidic residues" evidence="2">
    <location>
        <begin position="445"/>
        <end position="455"/>
    </location>
</feature>
<feature type="region of interest" description="Disordered" evidence="2">
    <location>
        <begin position="611"/>
        <end position="644"/>
    </location>
</feature>
<evidence type="ECO:0000256" key="1">
    <source>
        <dbReference type="SAM" id="Coils"/>
    </source>
</evidence>